<feature type="compositionally biased region" description="Polar residues" evidence="1">
    <location>
        <begin position="41"/>
        <end position="58"/>
    </location>
</feature>
<accession>A0A4U5MIE3</accession>
<dbReference type="AlphaFoldDB" id="A0A4U5MIE3"/>
<gene>
    <name evidence="2" type="ORF">L596_021319</name>
</gene>
<protein>
    <submittedName>
        <fullName evidence="2">Uncharacterized protein</fullName>
    </submittedName>
</protein>
<evidence type="ECO:0000313" key="2">
    <source>
        <dbReference type="EMBL" id="TKR69124.1"/>
    </source>
</evidence>
<dbReference type="Proteomes" id="UP000298663">
    <property type="component" value="Unassembled WGS sequence"/>
</dbReference>
<evidence type="ECO:0000313" key="3">
    <source>
        <dbReference type="Proteomes" id="UP000298663"/>
    </source>
</evidence>
<organism evidence="2 3">
    <name type="scientific">Steinernema carpocapsae</name>
    <name type="common">Entomopathogenic nematode</name>
    <dbReference type="NCBI Taxonomy" id="34508"/>
    <lineage>
        <taxon>Eukaryota</taxon>
        <taxon>Metazoa</taxon>
        <taxon>Ecdysozoa</taxon>
        <taxon>Nematoda</taxon>
        <taxon>Chromadorea</taxon>
        <taxon>Rhabditida</taxon>
        <taxon>Tylenchina</taxon>
        <taxon>Panagrolaimomorpha</taxon>
        <taxon>Strongyloidoidea</taxon>
        <taxon>Steinernematidae</taxon>
        <taxon>Steinernema</taxon>
    </lineage>
</organism>
<name>A0A4U5MIE3_STECR</name>
<proteinExistence type="predicted"/>
<dbReference type="EMBL" id="AZBU02000007">
    <property type="protein sequence ID" value="TKR69124.1"/>
    <property type="molecule type" value="Genomic_DNA"/>
</dbReference>
<sequence length="129" mass="14866">MKENNPDVFVRPSRTHVRCLIEGGPKKRIRYRMTKKAKKTLSPNTHDGTRLKPNSLSKTGHLERSRGERPVGFTLFVSETDRSFATSEVEMTRLFGQQPFSFERIPTGRLVFFRPVCTVRKAENEARTV</sequence>
<comment type="caution">
    <text evidence="2">The sequence shown here is derived from an EMBL/GenBank/DDBJ whole genome shotgun (WGS) entry which is preliminary data.</text>
</comment>
<evidence type="ECO:0000256" key="1">
    <source>
        <dbReference type="SAM" id="MobiDB-lite"/>
    </source>
</evidence>
<reference evidence="2 3" key="2">
    <citation type="journal article" date="2019" name="G3 (Bethesda)">
        <title>Hybrid Assembly of the Genome of the Entomopathogenic Nematode Steinernema carpocapsae Identifies the X-Chromosome.</title>
        <authorList>
            <person name="Serra L."/>
            <person name="Macchietto M."/>
            <person name="Macias-Munoz A."/>
            <person name="McGill C.J."/>
            <person name="Rodriguez I.M."/>
            <person name="Rodriguez B."/>
            <person name="Murad R."/>
            <person name="Mortazavi A."/>
        </authorList>
    </citation>
    <scope>NUCLEOTIDE SEQUENCE [LARGE SCALE GENOMIC DNA]</scope>
    <source>
        <strain evidence="2 3">ALL</strain>
    </source>
</reference>
<keyword evidence="3" id="KW-1185">Reference proteome</keyword>
<reference evidence="2 3" key="1">
    <citation type="journal article" date="2015" name="Genome Biol.">
        <title>Comparative genomics of Steinernema reveals deeply conserved gene regulatory networks.</title>
        <authorList>
            <person name="Dillman A.R."/>
            <person name="Macchietto M."/>
            <person name="Porter C.F."/>
            <person name="Rogers A."/>
            <person name="Williams B."/>
            <person name="Antoshechkin I."/>
            <person name="Lee M.M."/>
            <person name="Goodwin Z."/>
            <person name="Lu X."/>
            <person name="Lewis E.E."/>
            <person name="Goodrich-Blair H."/>
            <person name="Stock S.P."/>
            <person name="Adams B.J."/>
            <person name="Sternberg P.W."/>
            <person name="Mortazavi A."/>
        </authorList>
    </citation>
    <scope>NUCLEOTIDE SEQUENCE [LARGE SCALE GENOMIC DNA]</scope>
    <source>
        <strain evidence="2 3">ALL</strain>
    </source>
</reference>
<feature type="region of interest" description="Disordered" evidence="1">
    <location>
        <begin position="36"/>
        <end position="65"/>
    </location>
</feature>